<proteinExistence type="predicted"/>
<gene>
    <name evidence="1" type="ORF">NCTC11343_04548</name>
</gene>
<name>A0A2X2JK42_SPHMU</name>
<organism evidence="1 2">
    <name type="scientific">Sphingobacterium multivorum</name>
    <dbReference type="NCBI Taxonomy" id="28454"/>
    <lineage>
        <taxon>Bacteria</taxon>
        <taxon>Pseudomonadati</taxon>
        <taxon>Bacteroidota</taxon>
        <taxon>Sphingobacteriia</taxon>
        <taxon>Sphingobacteriales</taxon>
        <taxon>Sphingobacteriaceae</taxon>
        <taxon>Sphingobacterium</taxon>
    </lineage>
</organism>
<dbReference type="Proteomes" id="UP000251241">
    <property type="component" value="Unassembled WGS sequence"/>
</dbReference>
<sequence length="103" mass="12277">MKDVNDTQKETVATLSKKLSLPYTGTEQDWDIEMADSNRINEFIDFYHQYNLTFEERVALMWLIIASYDDFVNENNVAIDYRWDAIKAMLAKDRIHFVELINY</sequence>
<dbReference type="GeneID" id="97179481"/>
<accession>A0A2X2JK42</accession>
<dbReference type="EMBL" id="UAUU01000011">
    <property type="protein sequence ID" value="SPZ92516.1"/>
    <property type="molecule type" value="Genomic_DNA"/>
</dbReference>
<protein>
    <submittedName>
        <fullName evidence="1">Uncharacterized protein</fullName>
    </submittedName>
</protein>
<evidence type="ECO:0000313" key="2">
    <source>
        <dbReference type="Proteomes" id="UP000251241"/>
    </source>
</evidence>
<reference evidence="1 2" key="1">
    <citation type="submission" date="2018-06" db="EMBL/GenBank/DDBJ databases">
        <authorList>
            <consortium name="Pathogen Informatics"/>
            <person name="Doyle S."/>
        </authorList>
    </citation>
    <scope>NUCLEOTIDE SEQUENCE [LARGE SCALE GENOMIC DNA]</scope>
    <source>
        <strain evidence="1 2">NCTC11343</strain>
    </source>
</reference>
<dbReference type="RefSeq" id="WP_112375931.1">
    <property type="nucleotide sequence ID" value="NZ_CP069793.1"/>
</dbReference>
<dbReference type="AlphaFoldDB" id="A0A2X2JK42"/>
<evidence type="ECO:0000313" key="1">
    <source>
        <dbReference type="EMBL" id="SPZ92516.1"/>
    </source>
</evidence>